<dbReference type="PROSITE" id="PS00108">
    <property type="entry name" value="PROTEIN_KINASE_ST"/>
    <property type="match status" value="1"/>
</dbReference>
<dbReference type="InterPro" id="IPR011009">
    <property type="entry name" value="Kinase-like_dom_sf"/>
</dbReference>
<feature type="transmembrane region" description="Helical" evidence="7">
    <location>
        <begin position="406"/>
        <end position="427"/>
    </location>
</feature>
<evidence type="ECO:0000256" key="7">
    <source>
        <dbReference type="SAM" id="Phobius"/>
    </source>
</evidence>
<sequence length="464" mass="46307">MIRRLAHENIVTVLDVFEGGPAAATHVVMEYMAGGELLDVLTEQERLSERNARHVIREVLRVVEWLHARGIVHRDIKPENILVDGRTWPLRVKLTDFGLAKDVGGASGAEACMHSYCGTAYYLAPEALSPAGYGPAVDLWAVGVVLYVLLSGHFPFFGDTAGEFAARLDAGLRFPAADWAAVSEGARSLIAALLRADPAERLTARQALRHPWLSPRRPGGGAATTPAAAASAAVAAAGAAAGGGSGGGGGGGGGGGSGSGSGSGRRRRAGVHSSSPPLSLAAAAAAVLASPTGAGNGGGCGGGGGGDGAPASTGSLSAARRRARRSRRHAREEEGALSLQGGRLCPPGLDAGRTVAGFGVATRGEGGGRAAVPPVPTEGVGGGGGAGGGPWRVTGVRVSTADADTIAVFVAGVGLMLGGFGCSALGATGRRGPQRWSCHGTHVRVDRGGKGQHPSVTAIPSIDT</sequence>
<dbReference type="AlphaFoldDB" id="A0A1X6PBM1"/>
<dbReference type="InterPro" id="IPR008271">
    <property type="entry name" value="Ser/Thr_kinase_AS"/>
</dbReference>
<evidence type="ECO:0000259" key="8">
    <source>
        <dbReference type="PROSITE" id="PS50011"/>
    </source>
</evidence>
<feature type="domain" description="Protein kinase" evidence="8">
    <location>
        <begin position="1"/>
        <end position="213"/>
    </location>
</feature>
<evidence type="ECO:0000256" key="5">
    <source>
        <dbReference type="ARBA" id="ARBA00022840"/>
    </source>
</evidence>
<feature type="region of interest" description="Disordered" evidence="6">
    <location>
        <begin position="299"/>
        <end position="341"/>
    </location>
</feature>
<evidence type="ECO:0000256" key="3">
    <source>
        <dbReference type="ARBA" id="ARBA00022741"/>
    </source>
</evidence>
<feature type="region of interest" description="Disordered" evidence="6">
    <location>
        <begin position="364"/>
        <end position="388"/>
    </location>
</feature>
<feature type="compositionally biased region" description="Basic residues" evidence="6">
    <location>
        <begin position="319"/>
        <end position="329"/>
    </location>
</feature>
<evidence type="ECO:0000313" key="10">
    <source>
        <dbReference type="Proteomes" id="UP000218209"/>
    </source>
</evidence>
<dbReference type="Pfam" id="PF00069">
    <property type="entry name" value="Pkinase"/>
    <property type="match status" value="1"/>
</dbReference>
<dbReference type="SMART" id="SM00220">
    <property type="entry name" value="S_TKc"/>
    <property type="match status" value="1"/>
</dbReference>
<evidence type="ECO:0000256" key="4">
    <source>
        <dbReference type="ARBA" id="ARBA00022777"/>
    </source>
</evidence>
<keyword evidence="5" id="KW-0067">ATP-binding</keyword>
<dbReference type="FunFam" id="1.10.510.10:FF:000571">
    <property type="entry name" value="Maternal embryonic leucine zipper kinase"/>
    <property type="match status" value="1"/>
</dbReference>
<evidence type="ECO:0000256" key="2">
    <source>
        <dbReference type="ARBA" id="ARBA00022679"/>
    </source>
</evidence>
<dbReference type="Gene3D" id="1.10.510.10">
    <property type="entry name" value="Transferase(Phosphotransferase) domain 1"/>
    <property type="match status" value="1"/>
</dbReference>
<feature type="compositionally biased region" description="Gly residues" evidence="6">
    <location>
        <begin position="379"/>
        <end position="388"/>
    </location>
</feature>
<dbReference type="InterPro" id="IPR050205">
    <property type="entry name" value="CDPK_Ser/Thr_kinases"/>
</dbReference>
<feature type="compositionally biased region" description="Low complexity" evidence="6">
    <location>
        <begin position="309"/>
        <end position="318"/>
    </location>
</feature>
<keyword evidence="1" id="KW-0723">Serine/threonine-protein kinase</keyword>
<keyword evidence="2" id="KW-0808">Transferase</keyword>
<dbReference type="EMBL" id="KV918816">
    <property type="protein sequence ID" value="OSX78262.1"/>
    <property type="molecule type" value="Genomic_DNA"/>
</dbReference>
<dbReference type="SUPFAM" id="SSF56112">
    <property type="entry name" value="Protein kinase-like (PK-like)"/>
    <property type="match status" value="1"/>
</dbReference>
<feature type="region of interest" description="Disordered" evidence="6">
    <location>
        <begin position="241"/>
        <end position="277"/>
    </location>
</feature>
<dbReference type="InterPro" id="IPR000719">
    <property type="entry name" value="Prot_kinase_dom"/>
</dbReference>
<organism evidence="9 10">
    <name type="scientific">Porphyra umbilicalis</name>
    <name type="common">Purple laver</name>
    <name type="synonym">Red alga</name>
    <dbReference type="NCBI Taxonomy" id="2786"/>
    <lineage>
        <taxon>Eukaryota</taxon>
        <taxon>Rhodophyta</taxon>
        <taxon>Bangiophyceae</taxon>
        <taxon>Bangiales</taxon>
        <taxon>Bangiaceae</taxon>
        <taxon>Porphyra</taxon>
    </lineage>
</organism>
<keyword evidence="4" id="KW-0418">Kinase</keyword>
<dbReference type="PANTHER" id="PTHR24349">
    <property type="entry name" value="SERINE/THREONINE-PROTEIN KINASE"/>
    <property type="match status" value="1"/>
</dbReference>
<keyword evidence="7" id="KW-1133">Transmembrane helix</keyword>
<accession>A0A1X6PBM1</accession>
<feature type="compositionally biased region" description="Gly residues" evidence="6">
    <location>
        <begin position="299"/>
        <end position="308"/>
    </location>
</feature>
<keyword evidence="3" id="KW-0547">Nucleotide-binding</keyword>
<feature type="region of interest" description="Disordered" evidence="6">
    <location>
        <begin position="207"/>
        <end position="226"/>
    </location>
</feature>
<dbReference type="Proteomes" id="UP000218209">
    <property type="component" value="Unassembled WGS sequence"/>
</dbReference>
<protein>
    <recommendedName>
        <fullName evidence="8">Protein kinase domain-containing protein</fullName>
    </recommendedName>
</protein>
<gene>
    <name evidence="9" type="ORF">BU14_0113s0007</name>
</gene>
<evidence type="ECO:0000313" key="9">
    <source>
        <dbReference type="EMBL" id="OSX78262.1"/>
    </source>
</evidence>
<keyword evidence="7" id="KW-0812">Transmembrane</keyword>
<dbReference type="GO" id="GO:0005524">
    <property type="term" value="F:ATP binding"/>
    <property type="evidence" value="ECO:0007669"/>
    <property type="project" value="UniProtKB-KW"/>
</dbReference>
<proteinExistence type="predicted"/>
<dbReference type="PROSITE" id="PS50011">
    <property type="entry name" value="PROTEIN_KINASE_DOM"/>
    <property type="match status" value="1"/>
</dbReference>
<name>A0A1X6PBM1_PORUM</name>
<keyword evidence="7" id="KW-0472">Membrane</keyword>
<reference evidence="9 10" key="1">
    <citation type="submission" date="2017-03" db="EMBL/GenBank/DDBJ databases">
        <title>WGS assembly of Porphyra umbilicalis.</title>
        <authorList>
            <person name="Brawley S.H."/>
            <person name="Blouin N.A."/>
            <person name="Ficko-Blean E."/>
            <person name="Wheeler G.L."/>
            <person name="Lohr M."/>
            <person name="Goodson H.V."/>
            <person name="Jenkins J.W."/>
            <person name="Blaby-Haas C.E."/>
            <person name="Helliwell K.E."/>
            <person name="Chan C."/>
            <person name="Marriage T."/>
            <person name="Bhattacharya D."/>
            <person name="Klein A.S."/>
            <person name="Badis Y."/>
            <person name="Brodie J."/>
            <person name="Cao Y."/>
            <person name="Collen J."/>
            <person name="Dittami S.M."/>
            <person name="Gachon C.M."/>
            <person name="Green B.R."/>
            <person name="Karpowicz S."/>
            <person name="Kim J.W."/>
            <person name="Kudahl U."/>
            <person name="Lin S."/>
            <person name="Michel G."/>
            <person name="Mittag M."/>
            <person name="Olson B.J."/>
            <person name="Pangilinan J."/>
            <person name="Peng Y."/>
            <person name="Qiu H."/>
            <person name="Shu S."/>
            <person name="Singer J.T."/>
            <person name="Smith A.G."/>
            <person name="Sprecher B.N."/>
            <person name="Wagner V."/>
            <person name="Wang W."/>
            <person name="Wang Z.-Y."/>
            <person name="Yan J."/>
            <person name="Yarish C."/>
            <person name="Zoeuner-Riek S."/>
            <person name="Zhuang Y."/>
            <person name="Zou Y."/>
            <person name="Lindquist E.A."/>
            <person name="Grimwood J."/>
            <person name="Barry K."/>
            <person name="Rokhsar D.S."/>
            <person name="Schmutz J."/>
            <person name="Stiller J.W."/>
            <person name="Grossman A.R."/>
            <person name="Prochnik S.E."/>
        </authorList>
    </citation>
    <scope>NUCLEOTIDE SEQUENCE [LARGE SCALE GENOMIC DNA]</scope>
    <source>
        <strain evidence="9">4086291</strain>
    </source>
</reference>
<keyword evidence="10" id="KW-1185">Reference proteome</keyword>
<dbReference type="OrthoDB" id="1738954at2759"/>
<evidence type="ECO:0000256" key="6">
    <source>
        <dbReference type="SAM" id="MobiDB-lite"/>
    </source>
</evidence>
<evidence type="ECO:0000256" key="1">
    <source>
        <dbReference type="ARBA" id="ARBA00022527"/>
    </source>
</evidence>
<feature type="compositionally biased region" description="Gly residues" evidence="6">
    <location>
        <begin position="241"/>
        <end position="263"/>
    </location>
</feature>
<dbReference type="GO" id="GO:0004674">
    <property type="term" value="F:protein serine/threonine kinase activity"/>
    <property type="evidence" value="ECO:0007669"/>
    <property type="project" value="UniProtKB-KW"/>
</dbReference>